<comment type="caution">
    <text evidence="2">The sequence shown here is derived from an EMBL/GenBank/DDBJ whole genome shotgun (WGS) entry which is preliminary data.</text>
</comment>
<feature type="compositionally biased region" description="Polar residues" evidence="1">
    <location>
        <begin position="32"/>
        <end position="46"/>
    </location>
</feature>
<dbReference type="Gene3D" id="2.30.30.490">
    <property type="match status" value="1"/>
</dbReference>
<sequence length="175" mass="19565">MTAENHRKVSPRLSKLPLSPSPSPLSQNRSPKTSASQDLSSNHTLISSSQTQSSCRRSPRLLVNGQEPPAKKQKIPESWKNKGKGSGIVSFFIGDPVPEDEARQRWPWRYENKGMLKKGHTSRFNDDGDNDDDELVLNVKCHYSNAEIEKCVFNLGDFAYVKASCASITLMHAHE</sequence>
<organism evidence="2 3">
    <name type="scientific">Ilex paraguariensis</name>
    <name type="common">yerba mate</name>
    <dbReference type="NCBI Taxonomy" id="185542"/>
    <lineage>
        <taxon>Eukaryota</taxon>
        <taxon>Viridiplantae</taxon>
        <taxon>Streptophyta</taxon>
        <taxon>Embryophyta</taxon>
        <taxon>Tracheophyta</taxon>
        <taxon>Spermatophyta</taxon>
        <taxon>Magnoliopsida</taxon>
        <taxon>eudicotyledons</taxon>
        <taxon>Gunneridae</taxon>
        <taxon>Pentapetalae</taxon>
        <taxon>asterids</taxon>
        <taxon>campanulids</taxon>
        <taxon>Aquifoliales</taxon>
        <taxon>Aquifoliaceae</taxon>
        <taxon>Ilex</taxon>
    </lineage>
</organism>
<evidence type="ECO:0000313" key="2">
    <source>
        <dbReference type="EMBL" id="CAK9172481.1"/>
    </source>
</evidence>
<dbReference type="InterPro" id="IPR043151">
    <property type="entry name" value="BAH_sf"/>
</dbReference>
<proteinExistence type="predicted"/>
<dbReference type="PANTHER" id="PTHR10629">
    <property type="entry name" value="CYTOSINE-SPECIFIC METHYLTRANSFERASE"/>
    <property type="match status" value="1"/>
</dbReference>
<evidence type="ECO:0000313" key="3">
    <source>
        <dbReference type="Proteomes" id="UP001642360"/>
    </source>
</evidence>
<name>A0ABC8TU99_9AQUA</name>
<accession>A0ABC8TU99</accession>
<reference evidence="2 3" key="1">
    <citation type="submission" date="2024-02" db="EMBL/GenBank/DDBJ databases">
        <authorList>
            <person name="Vignale AGUSTIN F."/>
            <person name="Sosa J E."/>
            <person name="Modenutti C."/>
        </authorList>
    </citation>
    <scope>NUCLEOTIDE SEQUENCE [LARGE SCALE GENOMIC DNA]</scope>
</reference>
<dbReference type="EMBL" id="CAUOFW020006002">
    <property type="protein sequence ID" value="CAK9172481.1"/>
    <property type="molecule type" value="Genomic_DNA"/>
</dbReference>
<dbReference type="Proteomes" id="UP001642360">
    <property type="component" value="Unassembled WGS sequence"/>
</dbReference>
<dbReference type="AlphaFoldDB" id="A0ABC8TU99"/>
<keyword evidence="3" id="KW-1185">Reference proteome</keyword>
<feature type="region of interest" description="Disordered" evidence="1">
    <location>
        <begin position="1"/>
        <end position="85"/>
    </location>
</feature>
<dbReference type="InterPro" id="IPR050390">
    <property type="entry name" value="C5-Methyltransferase"/>
</dbReference>
<feature type="compositionally biased region" description="Low complexity" evidence="1">
    <location>
        <begin position="47"/>
        <end position="56"/>
    </location>
</feature>
<dbReference type="PANTHER" id="PTHR10629:SF34">
    <property type="entry name" value="DNA (CYTOSINE-5)-METHYLTRANSFERASE CMT2"/>
    <property type="match status" value="1"/>
</dbReference>
<protein>
    <submittedName>
        <fullName evidence="2">Uncharacterized protein</fullName>
    </submittedName>
</protein>
<evidence type="ECO:0000256" key="1">
    <source>
        <dbReference type="SAM" id="MobiDB-lite"/>
    </source>
</evidence>
<feature type="compositionally biased region" description="Low complexity" evidence="1">
    <location>
        <begin position="11"/>
        <end position="31"/>
    </location>
</feature>
<gene>
    <name evidence="2" type="ORF">ILEXP_LOCUS42133</name>
</gene>